<evidence type="ECO:0000256" key="3">
    <source>
        <dbReference type="SAM" id="Phobius"/>
    </source>
</evidence>
<sequence>MKKVFYMVLLGVLCFNYSCKSKENINYLKNIENVAIEASYSSVNKTTIQPGDNLIIKVSANDMDVVKPFNQSMSSSETSQYSQSSTNLPTQAQTSVSGPTYTVDSNYDIDFPVIGVVNTRSKTIEELSSFLRDKVSRYVKNPSINIKNTNFKVTVLGEVDKPGYYMLPDGQTATIFTALGMAGDLTIYGERENVLLVRNVDGQMTKQYINLTDANLFNSDYFQLKQNDVIYVNANKAKQNSSWFGPQTGVWISVASVLVTILALVIKK</sequence>
<dbReference type="Gene3D" id="3.10.560.10">
    <property type="entry name" value="Outer membrane lipoprotein wza domain like"/>
    <property type="match status" value="1"/>
</dbReference>
<dbReference type="InterPro" id="IPR049712">
    <property type="entry name" value="Poly_export"/>
</dbReference>
<proteinExistence type="predicted"/>
<name>A0A1T5EUH1_9FLAO</name>
<feature type="compositionally biased region" description="Low complexity" evidence="2">
    <location>
        <begin position="73"/>
        <end position="85"/>
    </location>
</feature>
<dbReference type="InterPro" id="IPR003715">
    <property type="entry name" value="Poly_export_N"/>
</dbReference>
<dbReference type="PANTHER" id="PTHR33619">
    <property type="entry name" value="POLYSACCHARIDE EXPORT PROTEIN GFCE-RELATED"/>
    <property type="match status" value="1"/>
</dbReference>
<feature type="compositionally biased region" description="Polar residues" evidence="2">
    <location>
        <begin position="86"/>
        <end position="96"/>
    </location>
</feature>
<gene>
    <name evidence="5" type="ORF">SAMN05660477_01566</name>
</gene>
<keyword evidence="6" id="KW-1185">Reference proteome</keyword>
<keyword evidence="3" id="KW-1133">Transmembrane helix</keyword>
<keyword evidence="1" id="KW-0732">Signal</keyword>
<keyword evidence="3" id="KW-0472">Membrane</keyword>
<dbReference type="Pfam" id="PF02563">
    <property type="entry name" value="Poly_export"/>
    <property type="match status" value="1"/>
</dbReference>
<organism evidence="5 6">
    <name type="scientific">Soonwooa buanensis</name>
    <dbReference type="NCBI Taxonomy" id="619805"/>
    <lineage>
        <taxon>Bacteria</taxon>
        <taxon>Pseudomonadati</taxon>
        <taxon>Bacteroidota</taxon>
        <taxon>Flavobacteriia</taxon>
        <taxon>Flavobacteriales</taxon>
        <taxon>Weeksellaceae</taxon>
        <taxon>Chryseobacterium group</taxon>
        <taxon>Soonwooa</taxon>
    </lineage>
</organism>
<evidence type="ECO:0000313" key="6">
    <source>
        <dbReference type="Proteomes" id="UP000191112"/>
    </source>
</evidence>
<dbReference type="PANTHER" id="PTHR33619:SF3">
    <property type="entry name" value="POLYSACCHARIDE EXPORT PROTEIN GFCE-RELATED"/>
    <property type="match status" value="1"/>
</dbReference>
<protein>
    <submittedName>
        <fullName evidence="5">Polysaccharide export outer membrane protein</fullName>
    </submittedName>
</protein>
<evidence type="ECO:0000313" key="5">
    <source>
        <dbReference type="EMBL" id="SKB87459.1"/>
    </source>
</evidence>
<dbReference type="GO" id="GO:0015159">
    <property type="term" value="F:polysaccharide transmembrane transporter activity"/>
    <property type="evidence" value="ECO:0007669"/>
    <property type="project" value="InterPro"/>
</dbReference>
<dbReference type="OrthoDB" id="662756at2"/>
<evidence type="ECO:0000256" key="2">
    <source>
        <dbReference type="SAM" id="MobiDB-lite"/>
    </source>
</evidence>
<feature type="transmembrane region" description="Helical" evidence="3">
    <location>
        <begin position="248"/>
        <end position="266"/>
    </location>
</feature>
<keyword evidence="3" id="KW-0812">Transmembrane</keyword>
<feature type="domain" description="Polysaccharide export protein N-terminal" evidence="4">
    <location>
        <begin position="44"/>
        <end position="147"/>
    </location>
</feature>
<evidence type="ECO:0000256" key="1">
    <source>
        <dbReference type="ARBA" id="ARBA00022729"/>
    </source>
</evidence>
<feature type="region of interest" description="Disordered" evidence="2">
    <location>
        <begin position="73"/>
        <end position="96"/>
    </location>
</feature>
<dbReference type="Proteomes" id="UP000191112">
    <property type="component" value="Unassembled WGS sequence"/>
</dbReference>
<evidence type="ECO:0000259" key="4">
    <source>
        <dbReference type="Pfam" id="PF02563"/>
    </source>
</evidence>
<dbReference type="STRING" id="619805.SAMN05660477_01566"/>
<dbReference type="EMBL" id="FUYZ01000004">
    <property type="protein sequence ID" value="SKB87459.1"/>
    <property type="molecule type" value="Genomic_DNA"/>
</dbReference>
<accession>A0A1T5EUH1</accession>
<dbReference type="RefSeq" id="WP_079666814.1">
    <property type="nucleotide sequence ID" value="NZ_FUYZ01000004.1"/>
</dbReference>
<dbReference type="AlphaFoldDB" id="A0A1T5EUH1"/>
<reference evidence="5 6" key="1">
    <citation type="submission" date="2017-02" db="EMBL/GenBank/DDBJ databases">
        <authorList>
            <person name="Peterson S.W."/>
        </authorList>
    </citation>
    <scope>NUCLEOTIDE SEQUENCE [LARGE SCALE GENOMIC DNA]</scope>
    <source>
        <strain evidence="5 6">DSM 22323</strain>
    </source>
</reference>